<dbReference type="InterPro" id="IPR047921">
    <property type="entry name" value="LACTB2-like_MBL-fold"/>
</dbReference>
<dbReference type="SMART" id="SM00849">
    <property type="entry name" value="Lactamase_B"/>
    <property type="match status" value="1"/>
</dbReference>
<evidence type="ECO:0000256" key="3">
    <source>
        <dbReference type="ARBA" id="ARBA00022801"/>
    </source>
</evidence>
<dbReference type="GO" id="GO:0044550">
    <property type="term" value="P:secondary metabolite biosynthetic process"/>
    <property type="evidence" value="ECO:0007669"/>
    <property type="project" value="TreeGrafter"/>
</dbReference>
<accession>A0A5C3ML93</accession>
<dbReference type="InterPro" id="IPR036866">
    <property type="entry name" value="RibonucZ/Hydroxyglut_hydro"/>
</dbReference>
<evidence type="ECO:0000259" key="5">
    <source>
        <dbReference type="SMART" id="SM00849"/>
    </source>
</evidence>
<organism evidence="6 7">
    <name type="scientific">Heliocybe sulcata</name>
    <dbReference type="NCBI Taxonomy" id="5364"/>
    <lineage>
        <taxon>Eukaryota</taxon>
        <taxon>Fungi</taxon>
        <taxon>Dikarya</taxon>
        <taxon>Basidiomycota</taxon>
        <taxon>Agaricomycotina</taxon>
        <taxon>Agaricomycetes</taxon>
        <taxon>Gloeophyllales</taxon>
        <taxon>Gloeophyllaceae</taxon>
        <taxon>Heliocybe</taxon>
    </lineage>
</organism>
<proteinExistence type="inferred from homology"/>
<dbReference type="InterPro" id="IPR036388">
    <property type="entry name" value="WH-like_DNA-bd_sf"/>
</dbReference>
<evidence type="ECO:0000256" key="2">
    <source>
        <dbReference type="ARBA" id="ARBA00022723"/>
    </source>
</evidence>
<dbReference type="GO" id="GO:0016787">
    <property type="term" value="F:hydrolase activity"/>
    <property type="evidence" value="ECO:0007669"/>
    <property type="project" value="UniProtKB-KW"/>
</dbReference>
<evidence type="ECO:0000313" key="7">
    <source>
        <dbReference type="Proteomes" id="UP000305948"/>
    </source>
</evidence>
<protein>
    <submittedName>
        <fullName evidence="6">Metallo-hydrolase/oxidoreductase</fullName>
    </submittedName>
</protein>
<keyword evidence="7" id="KW-1185">Reference proteome</keyword>
<reference evidence="6 7" key="1">
    <citation type="journal article" date="2019" name="Nat. Ecol. Evol.">
        <title>Megaphylogeny resolves global patterns of mushroom evolution.</title>
        <authorList>
            <person name="Varga T."/>
            <person name="Krizsan K."/>
            <person name="Foldi C."/>
            <person name="Dima B."/>
            <person name="Sanchez-Garcia M."/>
            <person name="Sanchez-Ramirez S."/>
            <person name="Szollosi G.J."/>
            <person name="Szarkandi J.G."/>
            <person name="Papp V."/>
            <person name="Albert L."/>
            <person name="Andreopoulos W."/>
            <person name="Angelini C."/>
            <person name="Antonin V."/>
            <person name="Barry K.W."/>
            <person name="Bougher N.L."/>
            <person name="Buchanan P."/>
            <person name="Buyck B."/>
            <person name="Bense V."/>
            <person name="Catcheside P."/>
            <person name="Chovatia M."/>
            <person name="Cooper J."/>
            <person name="Damon W."/>
            <person name="Desjardin D."/>
            <person name="Finy P."/>
            <person name="Geml J."/>
            <person name="Haridas S."/>
            <person name="Hughes K."/>
            <person name="Justo A."/>
            <person name="Karasinski D."/>
            <person name="Kautmanova I."/>
            <person name="Kiss B."/>
            <person name="Kocsube S."/>
            <person name="Kotiranta H."/>
            <person name="LaButti K.M."/>
            <person name="Lechner B.E."/>
            <person name="Liimatainen K."/>
            <person name="Lipzen A."/>
            <person name="Lukacs Z."/>
            <person name="Mihaltcheva S."/>
            <person name="Morgado L.N."/>
            <person name="Niskanen T."/>
            <person name="Noordeloos M.E."/>
            <person name="Ohm R.A."/>
            <person name="Ortiz-Santana B."/>
            <person name="Ovrebo C."/>
            <person name="Racz N."/>
            <person name="Riley R."/>
            <person name="Savchenko A."/>
            <person name="Shiryaev A."/>
            <person name="Soop K."/>
            <person name="Spirin V."/>
            <person name="Szebenyi C."/>
            <person name="Tomsovsky M."/>
            <person name="Tulloss R.E."/>
            <person name="Uehling J."/>
            <person name="Grigoriev I.V."/>
            <person name="Vagvolgyi C."/>
            <person name="Papp T."/>
            <person name="Martin F.M."/>
            <person name="Miettinen O."/>
            <person name="Hibbett D.S."/>
            <person name="Nagy L.G."/>
        </authorList>
    </citation>
    <scope>NUCLEOTIDE SEQUENCE [LARGE SCALE GENOMIC DNA]</scope>
    <source>
        <strain evidence="6 7">OMC1185</strain>
    </source>
</reference>
<evidence type="ECO:0000256" key="1">
    <source>
        <dbReference type="ARBA" id="ARBA00006759"/>
    </source>
</evidence>
<dbReference type="InterPro" id="IPR050662">
    <property type="entry name" value="Sec-metab_biosynth-thioest"/>
</dbReference>
<keyword evidence="4" id="KW-0862">Zinc</keyword>
<dbReference type="AlphaFoldDB" id="A0A5C3ML93"/>
<name>A0A5C3ML93_9AGAM</name>
<sequence>MEALESLPHISRLSDRVVRVLGQNPGKFTLQGTNTYIVGTRNPYTLIDTGEGRDEYIPVIESALKDVSPPSNPEEPDVSDIILTHRHHDHIGGLPSVLALLRRLWETRNPHGGVSFRPPRIHKFPLPPDAQDGQVQSVLDSLAPGSFTPSSSGASLHELSEGQAIDIDTTPALQLHVLHTPGHTLDSICLHFPADNALFTADTVLGQGTAVFEDLSTYISSLQSILAHRDKEPGQTEYTILYPGHGPVVTEGPKTISTYIQHRLERETQVLQVLQSSQGTWTPWAIVSKIYAAYPESLWLPASHGVILHLRKLEKDGKVKFLGGEGKDSQWQLA</sequence>
<dbReference type="InterPro" id="IPR041516">
    <property type="entry name" value="LACTB2_WH"/>
</dbReference>
<keyword evidence="2" id="KW-0479">Metal-binding</keyword>
<dbReference type="Proteomes" id="UP000305948">
    <property type="component" value="Unassembled WGS sequence"/>
</dbReference>
<dbReference type="Gene3D" id="3.60.15.10">
    <property type="entry name" value="Ribonuclease Z/Hydroxyacylglutathione hydrolase-like"/>
    <property type="match status" value="1"/>
</dbReference>
<dbReference type="PANTHER" id="PTHR23131:SF0">
    <property type="entry name" value="ENDORIBONUCLEASE LACTB2"/>
    <property type="match status" value="1"/>
</dbReference>
<dbReference type="Pfam" id="PF17778">
    <property type="entry name" value="WHD_BLACT"/>
    <property type="match status" value="1"/>
</dbReference>
<dbReference type="CDD" id="cd07722">
    <property type="entry name" value="LACTB2-like_MBL-fold"/>
    <property type="match status" value="1"/>
</dbReference>
<dbReference type="GO" id="GO:0046872">
    <property type="term" value="F:metal ion binding"/>
    <property type="evidence" value="ECO:0007669"/>
    <property type="project" value="UniProtKB-KW"/>
</dbReference>
<dbReference type="Gene3D" id="1.10.10.10">
    <property type="entry name" value="Winged helix-like DNA-binding domain superfamily/Winged helix DNA-binding domain"/>
    <property type="match status" value="1"/>
</dbReference>
<feature type="domain" description="Metallo-beta-lactamase" evidence="5">
    <location>
        <begin position="32"/>
        <end position="245"/>
    </location>
</feature>
<gene>
    <name evidence="6" type="ORF">OE88DRAFT_1669045</name>
</gene>
<dbReference type="PANTHER" id="PTHR23131">
    <property type="entry name" value="ENDORIBONUCLEASE LACTB2"/>
    <property type="match status" value="1"/>
</dbReference>
<dbReference type="SUPFAM" id="SSF56281">
    <property type="entry name" value="Metallo-hydrolase/oxidoreductase"/>
    <property type="match status" value="1"/>
</dbReference>
<dbReference type="EMBL" id="ML213539">
    <property type="protein sequence ID" value="TFK45647.1"/>
    <property type="molecule type" value="Genomic_DNA"/>
</dbReference>
<dbReference type="InterPro" id="IPR001279">
    <property type="entry name" value="Metallo-B-lactamas"/>
</dbReference>
<evidence type="ECO:0000256" key="4">
    <source>
        <dbReference type="ARBA" id="ARBA00022833"/>
    </source>
</evidence>
<evidence type="ECO:0000313" key="6">
    <source>
        <dbReference type="EMBL" id="TFK45647.1"/>
    </source>
</evidence>
<dbReference type="OrthoDB" id="17458at2759"/>
<comment type="similarity">
    <text evidence="1">Belongs to the metallo-beta-lactamase superfamily. Glyoxalase II family.</text>
</comment>
<keyword evidence="3 6" id="KW-0378">Hydrolase</keyword>
<dbReference type="Pfam" id="PF00753">
    <property type="entry name" value="Lactamase_B"/>
    <property type="match status" value="1"/>
</dbReference>
<dbReference type="STRING" id="5364.A0A5C3ML93"/>